<keyword evidence="5" id="KW-0813">Transport</keyword>
<keyword evidence="8" id="KW-1185">Reference proteome</keyword>
<evidence type="ECO:0000256" key="4">
    <source>
        <dbReference type="ARBA" id="ARBA00023136"/>
    </source>
</evidence>
<sequence>MDHMNMEHMNHDHMAASPTPSGTAGASMAMTMMSTFSTSTKVTLFFSDWTTDTPAKYFGTLVFLFVVTLFNRFLGAWRSQLGHKWANDSAEARRQAELHRRFKRNGVKVETYDRGSEFDEAAPLSPPPPGMDVEHGDKYGPNTPTWMSIFGGRWRAGNPWRFNIDFPRALLEGLRALIGYLLMLAVMTFNLGFFLVIILGIVVGELILGRFISGTGWEEGGCHDG</sequence>
<name>A0AAN6M4P2_9PLEO</name>
<keyword evidence="2 5" id="KW-0812">Transmembrane</keyword>
<keyword evidence="4 5" id="KW-0472">Membrane</keyword>
<dbReference type="GO" id="GO:0005886">
    <property type="term" value="C:plasma membrane"/>
    <property type="evidence" value="ECO:0007669"/>
    <property type="project" value="TreeGrafter"/>
</dbReference>
<dbReference type="Pfam" id="PF04145">
    <property type="entry name" value="Ctr"/>
    <property type="match status" value="1"/>
</dbReference>
<keyword evidence="5" id="KW-0187">Copper transport</keyword>
<evidence type="ECO:0000256" key="5">
    <source>
        <dbReference type="RuleBase" id="RU367022"/>
    </source>
</evidence>
<feature type="transmembrane region" description="Helical" evidence="5">
    <location>
        <begin position="55"/>
        <end position="74"/>
    </location>
</feature>
<proteinExistence type="inferred from homology"/>
<keyword evidence="5" id="KW-0406">Ion transport</keyword>
<evidence type="ECO:0000313" key="8">
    <source>
        <dbReference type="Proteomes" id="UP001280581"/>
    </source>
</evidence>
<protein>
    <recommendedName>
        <fullName evidence="5">Copper transport protein</fullName>
    </recommendedName>
</protein>
<dbReference type="PANTHER" id="PTHR12483">
    <property type="entry name" value="SOLUTE CARRIER FAMILY 31 COPPER TRANSPORTERS"/>
    <property type="match status" value="1"/>
</dbReference>
<dbReference type="EMBL" id="WVTA01000002">
    <property type="protein sequence ID" value="KAK3215728.1"/>
    <property type="molecule type" value="Genomic_DNA"/>
</dbReference>
<comment type="subcellular location">
    <subcellularLocation>
        <location evidence="1 5">Membrane</location>
        <topology evidence="1 5">Multi-pass membrane protein</topology>
    </subcellularLocation>
</comment>
<dbReference type="InterPro" id="IPR007274">
    <property type="entry name" value="Cop_transporter"/>
</dbReference>
<organism evidence="7 8">
    <name type="scientific">Pseudopithomyces chartarum</name>
    <dbReference type="NCBI Taxonomy" id="1892770"/>
    <lineage>
        <taxon>Eukaryota</taxon>
        <taxon>Fungi</taxon>
        <taxon>Dikarya</taxon>
        <taxon>Ascomycota</taxon>
        <taxon>Pezizomycotina</taxon>
        <taxon>Dothideomycetes</taxon>
        <taxon>Pleosporomycetidae</taxon>
        <taxon>Pleosporales</taxon>
        <taxon>Massarineae</taxon>
        <taxon>Didymosphaeriaceae</taxon>
        <taxon>Pseudopithomyces</taxon>
    </lineage>
</organism>
<dbReference type="Proteomes" id="UP001280581">
    <property type="component" value="Unassembled WGS sequence"/>
</dbReference>
<dbReference type="GO" id="GO:0005375">
    <property type="term" value="F:copper ion transmembrane transporter activity"/>
    <property type="evidence" value="ECO:0007669"/>
    <property type="project" value="UniProtKB-UniRule"/>
</dbReference>
<dbReference type="PANTHER" id="PTHR12483:SF27">
    <property type="entry name" value="COPPER TRANSPORT PROTEIN CTR1"/>
    <property type="match status" value="1"/>
</dbReference>
<feature type="compositionally biased region" description="Basic and acidic residues" evidence="6">
    <location>
        <begin position="1"/>
        <end position="14"/>
    </location>
</feature>
<evidence type="ECO:0000313" key="7">
    <source>
        <dbReference type="EMBL" id="KAK3215728.1"/>
    </source>
</evidence>
<evidence type="ECO:0000256" key="3">
    <source>
        <dbReference type="ARBA" id="ARBA00022989"/>
    </source>
</evidence>
<keyword evidence="5" id="KW-0186">Copper</keyword>
<feature type="transmembrane region" description="Helical" evidence="5">
    <location>
        <begin position="177"/>
        <end position="203"/>
    </location>
</feature>
<comment type="similarity">
    <text evidence="5">Belongs to the copper transporter (Ctr) (TC 1.A.56) family. SLC31A subfamily.</text>
</comment>
<gene>
    <name evidence="7" type="ORF">GRF29_8g937300</name>
</gene>
<evidence type="ECO:0000256" key="2">
    <source>
        <dbReference type="ARBA" id="ARBA00022692"/>
    </source>
</evidence>
<accession>A0AAN6M4P2</accession>
<comment type="caution">
    <text evidence="7">The sequence shown here is derived from an EMBL/GenBank/DDBJ whole genome shotgun (WGS) entry which is preliminary data.</text>
</comment>
<reference evidence="7 8" key="1">
    <citation type="submission" date="2021-02" db="EMBL/GenBank/DDBJ databases">
        <title>Genome assembly of Pseudopithomyces chartarum.</title>
        <authorList>
            <person name="Jauregui R."/>
            <person name="Singh J."/>
            <person name="Voisey C."/>
        </authorList>
    </citation>
    <scope>NUCLEOTIDE SEQUENCE [LARGE SCALE GENOMIC DNA]</scope>
    <source>
        <strain evidence="7 8">AGR01</strain>
    </source>
</reference>
<evidence type="ECO:0000256" key="6">
    <source>
        <dbReference type="SAM" id="MobiDB-lite"/>
    </source>
</evidence>
<keyword evidence="3 5" id="KW-1133">Transmembrane helix</keyword>
<dbReference type="AlphaFoldDB" id="A0AAN6M4P2"/>
<feature type="region of interest" description="Disordered" evidence="6">
    <location>
        <begin position="1"/>
        <end position="23"/>
    </location>
</feature>
<evidence type="ECO:0000256" key="1">
    <source>
        <dbReference type="ARBA" id="ARBA00004141"/>
    </source>
</evidence>